<proteinExistence type="predicted"/>
<feature type="transmembrane region" description="Helical" evidence="6">
    <location>
        <begin position="258"/>
        <end position="278"/>
    </location>
</feature>
<feature type="transmembrane region" description="Helical" evidence="6">
    <location>
        <begin position="113"/>
        <end position="136"/>
    </location>
</feature>
<dbReference type="InterPro" id="IPR011701">
    <property type="entry name" value="MFS"/>
</dbReference>
<accession>A0A9X2VL33</accession>
<feature type="domain" description="Major facilitator superfamily (MFS) profile" evidence="7">
    <location>
        <begin position="46"/>
        <end position="498"/>
    </location>
</feature>
<feature type="transmembrane region" description="Helical" evidence="6">
    <location>
        <begin position="231"/>
        <end position="252"/>
    </location>
</feature>
<dbReference type="Pfam" id="PF07690">
    <property type="entry name" value="MFS_1"/>
    <property type="match status" value="1"/>
</dbReference>
<dbReference type="EMBL" id="JANYMP010000003">
    <property type="protein sequence ID" value="MCS7477143.1"/>
    <property type="molecule type" value="Genomic_DNA"/>
</dbReference>
<feature type="transmembrane region" description="Helical" evidence="6">
    <location>
        <begin position="46"/>
        <end position="71"/>
    </location>
</feature>
<comment type="subcellular location">
    <subcellularLocation>
        <location evidence="1">Cell inner membrane</location>
        <topology evidence="1">Multi-pass membrane protein</topology>
    </subcellularLocation>
</comment>
<organism evidence="8 9">
    <name type="scientific">Umezawaea endophytica</name>
    <dbReference type="NCBI Taxonomy" id="1654476"/>
    <lineage>
        <taxon>Bacteria</taxon>
        <taxon>Bacillati</taxon>
        <taxon>Actinomycetota</taxon>
        <taxon>Actinomycetes</taxon>
        <taxon>Pseudonocardiales</taxon>
        <taxon>Pseudonocardiaceae</taxon>
        <taxon>Umezawaea</taxon>
    </lineage>
</organism>
<evidence type="ECO:0000313" key="9">
    <source>
        <dbReference type="Proteomes" id="UP001141259"/>
    </source>
</evidence>
<keyword evidence="3 6" id="KW-0812">Transmembrane</keyword>
<evidence type="ECO:0000259" key="7">
    <source>
        <dbReference type="PROSITE" id="PS50850"/>
    </source>
</evidence>
<feature type="transmembrane region" description="Helical" evidence="6">
    <location>
        <begin position="431"/>
        <end position="454"/>
    </location>
</feature>
<dbReference type="SUPFAM" id="SSF103473">
    <property type="entry name" value="MFS general substrate transporter"/>
    <property type="match status" value="1"/>
</dbReference>
<dbReference type="AlphaFoldDB" id="A0A9X2VL33"/>
<dbReference type="PANTHER" id="PTHR23501:SF191">
    <property type="entry name" value="VACUOLAR BASIC AMINO ACID TRANSPORTER 4"/>
    <property type="match status" value="1"/>
</dbReference>
<dbReference type="InterPro" id="IPR020846">
    <property type="entry name" value="MFS_dom"/>
</dbReference>
<protein>
    <submittedName>
        <fullName evidence="8">MFS transporter</fullName>
    </submittedName>
</protein>
<comment type="caution">
    <text evidence="8">The sequence shown here is derived from an EMBL/GenBank/DDBJ whole genome shotgun (WGS) entry which is preliminary data.</text>
</comment>
<evidence type="ECO:0000256" key="5">
    <source>
        <dbReference type="ARBA" id="ARBA00023136"/>
    </source>
</evidence>
<name>A0A9X2VL33_9PSEU</name>
<dbReference type="PROSITE" id="PS50850">
    <property type="entry name" value="MFS"/>
    <property type="match status" value="1"/>
</dbReference>
<evidence type="ECO:0000313" key="8">
    <source>
        <dbReference type="EMBL" id="MCS7477143.1"/>
    </source>
</evidence>
<evidence type="ECO:0000256" key="2">
    <source>
        <dbReference type="ARBA" id="ARBA00022448"/>
    </source>
</evidence>
<reference evidence="8" key="1">
    <citation type="submission" date="2022-08" db="EMBL/GenBank/DDBJ databases">
        <authorList>
            <person name="Tistechok S."/>
            <person name="Samborskyy M."/>
            <person name="Roman I."/>
        </authorList>
    </citation>
    <scope>NUCLEOTIDE SEQUENCE</scope>
    <source>
        <strain evidence="8">DSM 103496</strain>
    </source>
</reference>
<keyword evidence="9" id="KW-1185">Reference proteome</keyword>
<sequence>MPLPRVLRDKKKTLSTIIRRRPAADGLAVPVEEPEEYLHHGWTRRVVGYVAILMMVNVMVDSVLASPTFVLPQLGEAFHTNQFAWIGSSAMLAGAMWAPLLGKSADINGKRKVLVITLLVAGTGGLVCLIAPNIVVFVLGRLLQGAAVAALFLTVALIRDICAPKFAMVVTGFVTSGSAVFGIVTPFILEPALDAFGWRVVFVISAAFACLAAFLVRLVIPESRKTAPGTVDVKGALVLGLGLAGVLVYISLGQVFGWLSPIPLLVLVAGVGGLTYWYRVLSRKPQPIIDIRGISKALALGLLVVVMGTGAYQSMLQLFSMLIEVSPGEGLGYGIAAPAALGLMFGIPSLGILLGGLVAGSVSARVGPVWSLAAGVLFGLLATFLMFVAGAGSLPLAVVSSFMLSLTAGSMVTSGFNLASTLAPPERQGTVSSMVMVMVAIGSVTMNFIGSAVLGATRTMHDGEWVNSSFGVHGYIAVAGLVFALATIPAFFLVRRMRHVTTSAPVSQI</sequence>
<feature type="transmembrane region" description="Helical" evidence="6">
    <location>
        <begin position="335"/>
        <end position="357"/>
    </location>
</feature>
<evidence type="ECO:0000256" key="1">
    <source>
        <dbReference type="ARBA" id="ARBA00004429"/>
    </source>
</evidence>
<dbReference type="GO" id="GO:0022857">
    <property type="term" value="F:transmembrane transporter activity"/>
    <property type="evidence" value="ECO:0007669"/>
    <property type="project" value="InterPro"/>
</dbReference>
<feature type="transmembrane region" description="Helical" evidence="6">
    <location>
        <begin position="195"/>
        <end position="219"/>
    </location>
</feature>
<feature type="transmembrane region" description="Helical" evidence="6">
    <location>
        <begin position="369"/>
        <end position="390"/>
    </location>
</feature>
<evidence type="ECO:0000256" key="4">
    <source>
        <dbReference type="ARBA" id="ARBA00022989"/>
    </source>
</evidence>
<dbReference type="PANTHER" id="PTHR23501">
    <property type="entry name" value="MAJOR FACILITATOR SUPERFAMILY"/>
    <property type="match status" value="1"/>
</dbReference>
<keyword evidence="4 6" id="KW-1133">Transmembrane helix</keyword>
<dbReference type="Proteomes" id="UP001141259">
    <property type="component" value="Unassembled WGS sequence"/>
</dbReference>
<keyword evidence="2" id="KW-0813">Transport</keyword>
<feature type="transmembrane region" description="Helical" evidence="6">
    <location>
        <begin position="142"/>
        <end position="159"/>
    </location>
</feature>
<evidence type="ECO:0000256" key="3">
    <source>
        <dbReference type="ARBA" id="ARBA00022692"/>
    </source>
</evidence>
<dbReference type="GO" id="GO:0005886">
    <property type="term" value="C:plasma membrane"/>
    <property type="evidence" value="ECO:0007669"/>
    <property type="project" value="UniProtKB-SubCell"/>
</dbReference>
<gene>
    <name evidence="8" type="ORF">NZH93_09780</name>
</gene>
<evidence type="ECO:0000256" key="6">
    <source>
        <dbReference type="SAM" id="Phobius"/>
    </source>
</evidence>
<feature type="transmembrane region" description="Helical" evidence="6">
    <location>
        <begin position="166"/>
        <end position="189"/>
    </location>
</feature>
<feature type="transmembrane region" description="Helical" evidence="6">
    <location>
        <begin position="474"/>
        <end position="494"/>
    </location>
</feature>
<dbReference type="Gene3D" id="1.20.1250.20">
    <property type="entry name" value="MFS general substrate transporter like domains"/>
    <property type="match status" value="2"/>
</dbReference>
<feature type="transmembrane region" description="Helical" evidence="6">
    <location>
        <begin position="83"/>
        <end position="101"/>
    </location>
</feature>
<dbReference type="RefSeq" id="WP_259622654.1">
    <property type="nucleotide sequence ID" value="NZ_JANYMP010000003.1"/>
</dbReference>
<feature type="transmembrane region" description="Helical" evidence="6">
    <location>
        <begin position="396"/>
        <end position="419"/>
    </location>
</feature>
<dbReference type="InterPro" id="IPR036259">
    <property type="entry name" value="MFS_trans_sf"/>
</dbReference>
<feature type="transmembrane region" description="Helical" evidence="6">
    <location>
        <begin position="298"/>
        <end position="323"/>
    </location>
</feature>
<keyword evidence="5 6" id="KW-0472">Membrane</keyword>